<dbReference type="GO" id="GO:0015035">
    <property type="term" value="F:protein-disulfide reductase activity"/>
    <property type="evidence" value="ECO:0007669"/>
    <property type="project" value="InterPro"/>
</dbReference>
<dbReference type="Pfam" id="PF04134">
    <property type="entry name" value="DCC1-like"/>
    <property type="match status" value="1"/>
</dbReference>
<reference evidence="2 3" key="1">
    <citation type="submission" date="2018-08" db="EMBL/GenBank/DDBJ databases">
        <title>Bacillus chawlae sp. nov., Bacillus glennii sp. nov., and Bacillus saganii sp. nov. Isolated from the Vehicle Assembly Building at Kennedy Space Center where the Viking Spacecraft were Assembled.</title>
        <authorList>
            <person name="Seuylemezian A."/>
            <person name="Vaishampayan P."/>
        </authorList>
    </citation>
    <scope>NUCLEOTIDE SEQUENCE [LARGE SCALE GENOMIC DNA]</scope>
    <source>
        <strain evidence="2 3">V47-23a</strain>
    </source>
</reference>
<dbReference type="EMBL" id="QVTE01000031">
    <property type="protein sequence ID" value="RFU68702.1"/>
    <property type="molecule type" value="Genomic_DNA"/>
</dbReference>
<gene>
    <name evidence="2" type="ORF">D0469_11215</name>
</gene>
<comment type="caution">
    <text evidence="2">The sequence shown here is derived from an EMBL/GenBank/DDBJ whole genome shotgun (WGS) entry which is preliminary data.</text>
</comment>
<feature type="transmembrane region" description="Helical" evidence="1">
    <location>
        <begin position="82"/>
        <end position="102"/>
    </location>
</feature>
<organism evidence="2 3">
    <name type="scientific">Peribacillus saganii</name>
    <dbReference type="NCBI Taxonomy" id="2303992"/>
    <lineage>
        <taxon>Bacteria</taxon>
        <taxon>Bacillati</taxon>
        <taxon>Bacillota</taxon>
        <taxon>Bacilli</taxon>
        <taxon>Bacillales</taxon>
        <taxon>Bacillaceae</taxon>
        <taxon>Peribacillus</taxon>
    </lineage>
</organism>
<dbReference type="Proteomes" id="UP000264541">
    <property type="component" value="Unassembled WGS sequence"/>
</dbReference>
<name>A0A372LMT2_9BACI</name>
<evidence type="ECO:0000313" key="2">
    <source>
        <dbReference type="EMBL" id="RFU68702.1"/>
    </source>
</evidence>
<keyword evidence="1" id="KW-0812">Transmembrane</keyword>
<evidence type="ECO:0000256" key="1">
    <source>
        <dbReference type="SAM" id="Phobius"/>
    </source>
</evidence>
<dbReference type="OrthoDB" id="9785438at2"/>
<keyword evidence="1" id="KW-1133">Transmembrane helix</keyword>
<evidence type="ECO:0000313" key="3">
    <source>
        <dbReference type="Proteomes" id="UP000264541"/>
    </source>
</evidence>
<dbReference type="AlphaFoldDB" id="A0A372LMT2"/>
<accession>A0A372LMT2</accession>
<proteinExistence type="predicted"/>
<dbReference type="RefSeq" id="WP_117326842.1">
    <property type="nucleotide sequence ID" value="NZ_QVTE01000031.1"/>
</dbReference>
<sequence>MKDIALYDRDCILCQKTRNKLERYDWLSKIEWVSLQDYEIHNRIYIYNKKDLRRELHLLAGEDRIYRGFFAVRRLMIKCPPLFLLGALSYLPFASLIGKPVYRYIADRRHVFFRSNCSDRKCSI</sequence>
<keyword evidence="1" id="KW-0472">Membrane</keyword>
<dbReference type="InterPro" id="IPR007263">
    <property type="entry name" value="DCC1-like"/>
</dbReference>
<keyword evidence="3" id="KW-1185">Reference proteome</keyword>
<protein>
    <submittedName>
        <fullName evidence="2">DUF393 domain-containing protein</fullName>
    </submittedName>
</protein>